<evidence type="ECO:0000313" key="2">
    <source>
        <dbReference type="EMBL" id="QQM68142.1"/>
    </source>
</evidence>
<dbReference type="Proteomes" id="UP000595895">
    <property type="component" value="Chromosome"/>
</dbReference>
<feature type="transmembrane region" description="Helical" evidence="1">
    <location>
        <begin position="167"/>
        <end position="185"/>
    </location>
</feature>
<reference evidence="2 3" key="1">
    <citation type="submission" date="2020-12" db="EMBL/GenBank/DDBJ databases">
        <authorList>
            <person name="Zhou J."/>
        </authorList>
    </citation>
    <scope>NUCLEOTIDE SEQUENCE [LARGE SCALE GENOMIC DNA]</scope>
    <source>
        <strain evidence="2 3">CCUG 61299</strain>
    </source>
</reference>
<keyword evidence="1" id="KW-0812">Transmembrane</keyword>
<evidence type="ECO:0000256" key="1">
    <source>
        <dbReference type="SAM" id="Phobius"/>
    </source>
</evidence>
<feature type="transmembrane region" description="Helical" evidence="1">
    <location>
        <begin position="105"/>
        <end position="123"/>
    </location>
</feature>
<accession>A0A7T7S306</accession>
<organism evidence="2 3">
    <name type="scientific">Actinomyces weissii</name>
    <dbReference type="NCBI Taxonomy" id="675090"/>
    <lineage>
        <taxon>Bacteria</taxon>
        <taxon>Bacillati</taxon>
        <taxon>Actinomycetota</taxon>
        <taxon>Actinomycetes</taxon>
        <taxon>Actinomycetales</taxon>
        <taxon>Actinomycetaceae</taxon>
        <taxon>Actinomyces</taxon>
    </lineage>
</organism>
<dbReference type="KEGG" id="awe:JG540_04755"/>
<dbReference type="EMBL" id="CP066802">
    <property type="protein sequence ID" value="QQM68142.1"/>
    <property type="molecule type" value="Genomic_DNA"/>
</dbReference>
<feature type="transmembrane region" description="Helical" evidence="1">
    <location>
        <begin position="81"/>
        <end position="99"/>
    </location>
</feature>
<name>A0A7T7S306_9ACTO</name>
<keyword evidence="1" id="KW-1133">Transmembrane helix</keyword>
<dbReference type="AlphaFoldDB" id="A0A7T7S306"/>
<gene>
    <name evidence="2" type="ORF">JG540_04755</name>
</gene>
<sequence>MSLYLRSRRVLWTLLALVTLALVHTLAGEGRLLLSVTGTVVLPYRYVLVVFGSAVAVASTASPTPRLDATDCGPLARARALHLLAGACLGAACFALGTALTGGAVLVTLRSFTCWFCLCVVSASLLGRQLAWVVPLLVLVPLVRWGSREQVLAAWNWSEAPGTSPQSAALTLCLLVAAGLALLRLRRQP</sequence>
<keyword evidence="1" id="KW-0472">Membrane</keyword>
<feature type="transmembrane region" description="Helical" evidence="1">
    <location>
        <begin position="43"/>
        <end position="61"/>
    </location>
</feature>
<proteinExistence type="predicted"/>
<keyword evidence="3" id="KW-1185">Reference proteome</keyword>
<dbReference type="RefSeq" id="WP_200277675.1">
    <property type="nucleotide sequence ID" value="NZ_CP066802.1"/>
</dbReference>
<evidence type="ECO:0000313" key="3">
    <source>
        <dbReference type="Proteomes" id="UP000595895"/>
    </source>
</evidence>
<protein>
    <submittedName>
        <fullName evidence="2">Uncharacterized protein</fullName>
    </submittedName>
</protein>